<feature type="region of interest" description="Disordered" evidence="1">
    <location>
        <begin position="55"/>
        <end position="83"/>
    </location>
</feature>
<gene>
    <name evidence="2" type="ORF">JQU52_01095</name>
</gene>
<dbReference type="EMBL" id="CP069798">
    <property type="protein sequence ID" value="QRQ83418.1"/>
    <property type="molecule type" value="Genomic_DNA"/>
</dbReference>
<dbReference type="AlphaFoldDB" id="A0A892ZM08"/>
<evidence type="ECO:0000256" key="1">
    <source>
        <dbReference type="SAM" id="MobiDB-lite"/>
    </source>
</evidence>
<evidence type="ECO:0000313" key="2">
    <source>
        <dbReference type="EMBL" id="QRQ83418.1"/>
    </source>
</evidence>
<reference evidence="2" key="1">
    <citation type="submission" date="2021-02" db="EMBL/GenBank/DDBJ databases">
        <title>Neisseriaceae sp. 26B isolated from the cloaca of a Common Toad-headed Turtle (Mesoclemmys nasuta).</title>
        <authorList>
            <person name="Spergser J."/>
            <person name="Busse H.-J."/>
        </authorList>
    </citation>
    <scope>NUCLEOTIDE SEQUENCE</scope>
    <source>
        <strain evidence="2">26B</strain>
    </source>
</reference>
<dbReference type="RefSeq" id="WP_230339366.1">
    <property type="nucleotide sequence ID" value="NZ_CP069798.1"/>
</dbReference>
<dbReference type="Proteomes" id="UP000653156">
    <property type="component" value="Chromosome"/>
</dbReference>
<keyword evidence="3" id="KW-1185">Reference proteome</keyword>
<proteinExistence type="predicted"/>
<sequence>MTLKVYIAQTPLILETPKGTQYRVEAGEAVELTPEQYSQVAAHVTAEAAPPDAAAMVPAPEPEADPEPAPAAAKPGNKSAAKG</sequence>
<dbReference type="KEGG" id="ptes:JQU52_01095"/>
<evidence type="ECO:0000313" key="3">
    <source>
        <dbReference type="Proteomes" id="UP000653156"/>
    </source>
</evidence>
<name>A0A892ZM08_9NEIS</name>
<organism evidence="2 3">
    <name type="scientific">Paralysiella testudinis</name>
    <dbReference type="NCBI Taxonomy" id="2809020"/>
    <lineage>
        <taxon>Bacteria</taxon>
        <taxon>Pseudomonadati</taxon>
        <taxon>Pseudomonadota</taxon>
        <taxon>Betaproteobacteria</taxon>
        <taxon>Neisseriales</taxon>
        <taxon>Neisseriaceae</taxon>
        <taxon>Paralysiella</taxon>
    </lineage>
</organism>
<protein>
    <submittedName>
        <fullName evidence="2">Uncharacterized protein</fullName>
    </submittedName>
</protein>
<accession>A0A892ZM08</accession>